<dbReference type="SUPFAM" id="SSF53098">
    <property type="entry name" value="Ribonuclease H-like"/>
    <property type="match status" value="1"/>
</dbReference>
<dbReference type="InterPro" id="IPR001584">
    <property type="entry name" value="Integrase_cat-core"/>
</dbReference>
<dbReference type="OrthoDB" id="936265at2"/>
<evidence type="ECO:0000313" key="3">
    <source>
        <dbReference type="Proteomes" id="UP000240357"/>
    </source>
</evidence>
<name>A0A2T2YLX8_9BACT</name>
<dbReference type="RefSeq" id="WP_106932674.1">
    <property type="nucleotide sequence ID" value="NZ_PYFT01000001.1"/>
</dbReference>
<sequence length="98" mass="11113">MPNQGEPGENALAERINDILQEEFNGQSFISFDLAKSASTKSVHAYNQLRPPASCDYLTSAQAHFREGLLKKRWQKQARKTPVNQEQLIEELNIILTV</sequence>
<keyword evidence="3" id="KW-1185">Reference proteome</keyword>
<dbReference type="EMBL" id="PYFT01000001">
    <property type="protein sequence ID" value="PSR56497.1"/>
    <property type="molecule type" value="Genomic_DNA"/>
</dbReference>
<dbReference type="InterPro" id="IPR012337">
    <property type="entry name" value="RNaseH-like_sf"/>
</dbReference>
<dbReference type="AlphaFoldDB" id="A0A2T2YLX8"/>
<comment type="caution">
    <text evidence="2">The sequence shown here is derived from an EMBL/GenBank/DDBJ whole genome shotgun (WGS) entry which is preliminary data.</text>
</comment>
<dbReference type="Proteomes" id="UP000240357">
    <property type="component" value="Unassembled WGS sequence"/>
</dbReference>
<organism evidence="2 3">
    <name type="scientific">Adhaeribacter arboris</name>
    <dbReference type="NCBI Taxonomy" id="2072846"/>
    <lineage>
        <taxon>Bacteria</taxon>
        <taxon>Pseudomonadati</taxon>
        <taxon>Bacteroidota</taxon>
        <taxon>Cytophagia</taxon>
        <taxon>Cytophagales</taxon>
        <taxon>Hymenobacteraceae</taxon>
        <taxon>Adhaeribacter</taxon>
    </lineage>
</organism>
<gene>
    <name evidence="2" type="ORF">AHMF7605_24870</name>
</gene>
<evidence type="ECO:0000313" key="2">
    <source>
        <dbReference type="EMBL" id="PSR56497.1"/>
    </source>
</evidence>
<dbReference type="Pfam" id="PF13683">
    <property type="entry name" value="rve_3"/>
    <property type="match status" value="1"/>
</dbReference>
<feature type="domain" description="Integrase catalytic" evidence="1">
    <location>
        <begin position="4"/>
        <end position="59"/>
    </location>
</feature>
<reference evidence="2 3" key="1">
    <citation type="submission" date="2018-03" db="EMBL/GenBank/DDBJ databases">
        <title>Adhaeribacter sp. HMF7605 Genome sequencing and assembly.</title>
        <authorList>
            <person name="Kang H."/>
            <person name="Kang J."/>
            <person name="Cha I."/>
            <person name="Kim H."/>
            <person name="Joh K."/>
        </authorList>
    </citation>
    <scope>NUCLEOTIDE SEQUENCE [LARGE SCALE GENOMIC DNA]</scope>
    <source>
        <strain evidence="2 3">HMF7605</strain>
    </source>
</reference>
<protein>
    <recommendedName>
        <fullName evidence="1">Integrase catalytic domain-containing protein</fullName>
    </recommendedName>
</protein>
<proteinExistence type="predicted"/>
<accession>A0A2T2YLX8</accession>
<dbReference type="GO" id="GO:0015074">
    <property type="term" value="P:DNA integration"/>
    <property type="evidence" value="ECO:0007669"/>
    <property type="project" value="InterPro"/>
</dbReference>
<evidence type="ECO:0000259" key="1">
    <source>
        <dbReference type="Pfam" id="PF13683"/>
    </source>
</evidence>